<reference evidence="1" key="2">
    <citation type="journal article" date="2020" name="Nat. Commun.">
        <title>Large-scale genome sequencing of mycorrhizal fungi provides insights into the early evolution of symbiotic traits.</title>
        <authorList>
            <person name="Miyauchi S."/>
            <person name="Kiss E."/>
            <person name="Kuo A."/>
            <person name="Drula E."/>
            <person name="Kohler A."/>
            <person name="Sanchez-Garcia M."/>
            <person name="Morin E."/>
            <person name="Andreopoulos B."/>
            <person name="Barry K.W."/>
            <person name="Bonito G."/>
            <person name="Buee M."/>
            <person name="Carver A."/>
            <person name="Chen C."/>
            <person name="Cichocki N."/>
            <person name="Clum A."/>
            <person name="Culley D."/>
            <person name="Crous P.W."/>
            <person name="Fauchery L."/>
            <person name="Girlanda M."/>
            <person name="Hayes R.D."/>
            <person name="Keri Z."/>
            <person name="LaButti K."/>
            <person name="Lipzen A."/>
            <person name="Lombard V."/>
            <person name="Magnuson J."/>
            <person name="Maillard F."/>
            <person name="Murat C."/>
            <person name="Nolan M."/>
            <person name="Ohm R.A."/>
            <person name="Pangilinan J."/>
            <person name="Pereira M.F."/>
            <person name="Perotto S."/>
            <person name="Peter M."/>
            <person name="Pfister S."/>
            <person name="Riley R."/>
            <person name="Sitrit Y."/>
            <person name="Stielow J.B."/>
            <person name="Szollosi G."/>
            <person name="Zifcakova L."/>
            <person name="Stursova M."/>
            <person name="Spatafora J.W."/>
            <person name="Tedersoo L."/>
            <person name="Vaario L.M."/>
            <person name="Yamada A."/>
            <person name="Yan M."/>
            <person name="Wang P."/>
            <person name="Xu J."/>
            <person name="Bruns T."/>
            <person name="Baldrian P."/>
            <person name="Vilgalys R."/>
            <person name="Dunand C."/>
            <person name="Henrissat B."/>
            <person name="Grigoriev I.V."/>
            <person name="Hibbett D."/>
            <person name="Nagy L.G."/>
            <person name="Martin F.M."/>
        </authorList>
    </citation>
    <scope>NUCLEOTIDE SEQUENCE</scope>
    <source>
        <strain evidence="1">P2</strain>
    </source>
</reference>
<keyword evidence="2" id="KW-1185">Reference proteome</keyword>
<reference evidence="1" key="1">
    <citation type="submission" date="2019-10" db="EMBL/GenBank/DDBJ databases">
        <authorList>
            <consortium name="DOE Joint Genome Institute"/>
            <person name="Kuo A."/>
            <person name="Miyauchi S."/>
            <person name="Kiss E."/>
            <person name="Drula E."/>
            <person name="Kohler A."/>
            <person name="Sanchez-Garcia M."/>
            <person name="Andreopoulos B."/>
            <person name="Barry K.W."/>
            <person name="Bonito G."/>
            <person name="Buee M."/>
            <person name="Carver A."/>
            <person name="Chen C."/>
            <person name="Cichocki N."/>
            <person name="Clum A."/>
            <person name="Culley D."/>
            <person name="Crous P.W."/>
            <person name="Fauchery L."/>
            <person name="Girlanda M."/>
            <person name="Hayes R."/>
            <person name="Keri Z."/>
            <person name="Labutti K."/>
            <person name="Lipzen A."/>
            <person name="Lombard V."/>
            <person name="Magnuson J."/>
            <person name="Maillard F."/>
            <person name="Morin E."/>
            <person name="Murat C."/>
            <person name="Nolan M."/>
            <person name="Ohm R."/>
            <person name="Pangilinan J."/>
            <person name="Pereira M."/>
            <person name="Perotto S."/>
            <person name="Peter M."/>
            <person name="Riley R."/>
            <person name="Sitrit Y."/>
            <person name="Stielow B."/>
            <person name="Szollosi G."/>
            <person name="Zifcakova L."/>
            <person name="Stursova M."/>
            <person name="Spatafora J.W."/>
            <person name="Tedersoo L."/>
            <person name="Vaario L.-M."/>
            <person name="Yamada A."/>
            <person name="Yan M."/>
            <person name="Wang P."/>
            <person name="Xu J."/>
            <person name="Bruns T."/>
            <person name="Baldrian P."/>
            <person name="Vilgalys R."/>
            <person name="Henrissat B."/>
            <person name="Grigoriev I.V."/>
            <person name="Hibbett D."/>
            <person name="Nagy L.G."/>
            <person name="Martin F.M."/>
        </authorList>
    </citation>
    <scope>NUCLEOTIDE SEQUENCE</scope>
    <source>
        <strain evidence="1">P2</strain>
    </source>
</reference>
<dbReference type="Proteomes" id="UP000886501">
    <property type="component" value="Unassembled WGS sequence"/>
</dbReference>
<organism evidence="1 2">
    <name type="scientific">Thelephora ganbajun</name>
    <name type="common">Ganba fungus</name>
    <dbReference type="NCBI Taxonomy" id="370292"/>
    <lineage>
        <taxon>Eukaryota</taxon>
        <taxon>Fungi</taxon>
        <taxon>Dikarya</taxon>
        <taxon>Basidiomycota</taxon>
        <taxon>Agaricomycotina</taxon>
        <taxon>Agaricomycetes</taxon>
        <taxon>Thelephorales</taxon>
        <taxon>Thelephoraceae</taxon>
        <taxon>Thelephora</taxon>
    </lineage>
</organism>
<sequence length="326" mass="35087">MPASNLQGLNEIETTTSPKSYPSDSRDLLNFPTYSDFNAQLDLWTTIPFESDDHMLRKGDSSRPAEGKSPSDDGDDDEGSAKESDILYPGDAHENVVTGIPLPSQNSTPVSASGPRQVHTQLDLAALLTSFGVNPLGIQLQQQLQQQLQLQPPAPAGPTLPTNMPPLVQLLSLPVSTSLLAQTSIPASPASDTQTQLNKQSPPVSKRTRVTKPSADTGAVPINTPSDHNSTPLNAAEDKRRRNTAASARFRLKKKEREAALEKKAKELEVKVSDLEKECEGLRRENGWLKGLVVGVTGVAAPPQLSSLDIRTGSKRPREGDGALER</sequence>
<comment type="caution">
    <text evidence="1">The sequence shown here is derived from an EMBL/GenBank/DDBJ whole genome shotgun (WGS) entry which is preliminary data.</text>
</comment>
<dbReference type="EMBL" id="MU117962">
    <property type="protein sequence ID" value="KAF9653960.1"/>
    <property type="molecule type" value="Genomic_DNA"/>
</dbReference>
<evidence type="ECO:0000313" key="1">
    <source>
        <dbReference type="EMBL" id="KAF9653960.1"/>
    </source>
</evidence>
<accession>A0ACB6ZVW4</accession>
<gene>
    <name evidence="1" type="ORF">BDM02DRAFT_1142939</name>
</gene>
<proteinExistence type="predicted"/>
<name>A0ACB6ZVW4_THEGA</name>
<protein>
    <submittedName>
        <fullName evidence="1">Uncharacterized protein</fullName>
    </submittedName>
</protein>
<evidence type="ECO:0000313" key="2">
    <source>
        <dbReference type="Proteomes" id="UP000886501"/>
    </source>
</evidence>